<accession>A0AAW0STB1</accession>
<evidence type="ECO:0000313" key="3">
    <source>
        <dbReference type="Proteomes" id="UP001487740"/>
    </source>
</evidence>
<sequence>MGGGMAQARHLTGVQDEDFVQKIIALDAAATLANAVTLCRSFRLPGLPPPHIPAARAVSQYKNDKKADRNTKAEVRPAVPASSSSCNKCGKQQHALPQSQCAMVATRQGTGHSQKNVQPGLTAQCNACSRHGHYGKLCKSSKPMGQHSLILRNAPGDSPLGRLKEQMVASKSETLMARKFYGGERVALAGVSISFRHFMNIAFSRFGFCFEYIMQDRLLDGLTQAVAFRKGSHLLPKMNAM</sequence>
<keyword evidence="3" id="KW-1185">Reference proteome</keyword>
<proteinExistence type="predicted"/>
<protein>
    <submittedName>
        <fullName evidence="2">Uncharacterized protein</fullName>
    </submittedName>
</protein>
<dbReference type="EMBL" id="JARAKH010000045">
    <property type="protein sequence ID" value="KAK8378393.1"/>
    <property type="molecule type" value="Genomic_DNA"/>
</dbReference>
<gene>
    <name evidence="2" type="ORF">O3P69_011108</name>
</gene>
<name>A0AAW0STB1_SCYPA</name>
<comment type="caution">
    <text evidence="2">The sequence shown here is derived from an EMBL/GenBank/DDBJ whole genome shotgun (WGS) entry which is preliminary data.</text>
</comment>
<evidence type="ECO:0000313" key="2">
    <source>
        <dbReference type="EMBL" id="KAK8378393.1"/>
    </source>
</evidence>
<evidence type="ECO:0000256" key="1">
    <source>
        <dbReference type="SAM" id="MobiDB-lite"/>
    </source>
</evidence>
<dbReference type="AlphaFoldDB" id="A0AAW0STB1"/>
<feature type="region of interest" description="Disordered" evidence="1">
    <location>
        <begin position="60"/>
        <end position="87"/>
    </location>
</feature>
<organism evidence="2 3">
    <name type="scientific">Scylla paramamosain</name>
    <name type="common">Mud crab</name>
    <dbReference type="NCBI Taxonomy" id="85552"/>
    <lineage>
        <taxon>Eukaryota</taxon>
        <taxon>Metazoa</taxon>
        <taxon>Ecdysozoa</taxon>
        <taxon>Arthropoda</taxon>
        <taxon>Crustacea</taxon>
        <taxon>Multicrustacea</taxon>
        <taxon>Malacostraca</taxon>
        <taxon>Eumalacostraca</taxon>
        <taxon>Eucarida</taxon>
        <taxon>Decapoda</taxon>
        <taxon>Pleocyemata</taxon>
        <taxon>Brachyura</taxon>
        <taxon>Eubrachyura</taxon>
        <taxon>Portunoidea</taxon>
        <taxon>Portunidae</taxon>
        <taxon>Portuninae</taxon>
        <taxon>Scylla</taxon>
    </lineage>
</organism>
<dbReference type="Proteomes" id="UP001487740">
    <property type="component" value="Unassembled WGS sequence"/>
</dbReference>
<reference evidence="2 3" key="1">
    <citation type="submission" date="2023-03" db="EMBL/GenBank/DDBJ databases">
        <title>High-quality genome of Scylla paramamosain provides insights in environmental adaptation.</title>
        <authorList>
            <person name="Zhang L."/>
        </authorList>
    </citation>
    <scope>NUCLEOTIDE SEQUENCE [LARGE SCALE GENOMIC DNA]</scope>
    <source>
        <strain evidence="2">LZ_2023a</strain>
        <tissue evidence="2">Muscle</tissue>
    </source>
</reference>
<feature type="compositionally biased region" description="Basic and acidic residues" evidence="1">
    <location>
        <begin position="62"/>
        <end position="75"/>
    </location>
</feature>